<evidence type="ECO:0000313" key="4">
    <source>
        <dbReference type="EMBL" id="EEK17616.1"/>
    </source>
</evidence>
<reference evidence="4 5" key="1">
    <citation type="submission" date="2009-04" db="EMBL/GenBank/DDBJ databases">
        <authorList>
            <person name="Sebastian Y."/>
            <person name="Madupu R."/>
            <person name="Durkin A.S."/>
            <person name="Torralba M."/>
            <person name="Methe B."/>
            <person name="Sutton G.G."/>
            <person name="Strausberg R.L."/>
            <person name="Nelson K.E."/>
        </authorList>
    </citation>
    <scope>NUCLEOTIDE SEQUENCE [LARGE SCALE GENOMIC DNA]</scope>
    <source>
        <strain evidence="4 5">60-3</strain>
    </source>
</reference>
<name>C2M9I2_9PORP</name>
<feature type="domain" description="Dihydroprymidine dehydrogenase" evidence="3">
    <location>
        <begin position="50"/>
        <end position="158"/>
    </location>
</feature>
<dbReference type="EMBL" id="ACLR01000032">
    <property type="protein sequence ID" value="EEK17616.1"/>
    <property type="molecule type" value="Genomic_DNA"/>
</dbReference>
<keyword evidence="5" id="KW-1185">Reference proteome</keyword>
<feature type="region of interest" description="Disordered" evidence="1">
    <location>
        <begin position="1"/>
        <end position="28"/>
    </location>
</feature>
<dbReference type="STRING" id="596327.PORUE0001_0562"/>
<dbReference type="EC" id="1.4.1.13" evidence="4"/>
<comment type="caution">
    <text evidence="4">The sequence shown here is derived from an EMBL/GenBank/DDBJ whole genome shotgun (WGS) entry which is preliminary data.</text>
</comment>
<gene>
    <name evidence="4" type="primary">gltA</name>
    <name evidence="4" type="ORF">PORUE0001_0562</name>
</gene>
<dbReference type="SUPFAM" id="SSF51971">
    <property type="entry name" value="Nucleotide-binding domain"/>
    <property type="match status" value="2"/>
</dbReference>
<dbReference type="InterPro" id="IPR036188">
    <property type="entry name" value="FAD/NAD-bd_sf"/>
</dbReference>
<dbReference type="InterPro" id="IPR023753">
    <property type="entry name" value="FAD/NAD-binding_dom"/>
</dbReference>
<dbReference type="Pfam" id="PF14691">
    <property type="entry name" value="Fer4_20"/>
    <property type="match status" value="1"/>
</dbReference>
<dbReference type="Gene3D" id="3.50.50.60">
    <property type="entry name" value="FAD/NAD(P)-binding domain"/>
    <property type="match status" value="3"/>
</dbReference>
<dbReference type="Gene3D" id="1.10.1060.10">
    <property type="entry name" value="Alpha-helical ferredoxin"/>
    <property type="match status" value="1"/>
</dbReference>
<evidence type="ECO:0000259" key="2">
    <source>
        <dbReference type="Pfam" id="PF07992"/>
    </source>
</evidence>
<protein>
    <submittedName>
        <fullName evidence="4">Glutamate synthase (NADPH), homotetrameric</fullName>
        <ecNumber evidence="4">1.4.1.13</ecNumber>
    </submittedName>
</protein>
<dbReference type="GO" id="GO:0004355">
    <property type="term" value="F:glutamate synthase (NADPH) activity"/>
    <property type="evidence" value="ECO:0007669"/>
    <property type="project" value="UniProtKB-EC"/>
</dbReference>
<proteinExistence type="predicted"/>
<dbReference type="InterPro" id="IPR009051">
    <property type="entry name" value="Helical_ferredxn"/>
</dbReference>
<sequence>MSEQKDLVAARRNEPWREELRKSHTGKERMSIPRVKMTEVDPHERARSLTKEVNCGLTEEEARREAIRCLDCANPSCMEGCPVSINIPSFIKNVERGDFASAAHIIRESSSLPAVCGRVCPQEKQCEKHCIYTEKMKRDAVAIGYLERFVADYERENGLYELPEMAPANGKKIAVIGSGPAGLSFAGDMARLGYDVTVFEALHEVGGVLKYGIPEFRLPLRVVNAELKILEQLGVHFETNVVVGRTLSYEQLQEMGFVGIFVGSGAGLPNFMNIPGENLAGVMSSNEYLTRVNLMGAGTEGAETPIYKGDVVAVIGGGNTAMDSVRTALRLGAKRAMIVYRRSEEEMPARREEILHAKAEGVEFLTLHNPIEYEGNEKGKVCRMKLQRMELGEPTPDGRRKPVPIPGAIDEVDVDVVVVSIGVSPNPLIPRSFQGLEVSPKGTVIVNEHNQSSLKEVYAGGDIVRGGATVILAMGDGRKAAANMHAALSQQ</sequence>
<accession>C2M9I2</accession>
<dbReference type="PRINTS" id="PR00419">
    <property type="entry name" value="ADXRDTASE"/>
</dbReference>
<dbReference type="NCBIfam" id="TIGR01316">
    <property type="entry name" value="gltA"/>
    <property type="match status" value="1"/>
</dbReference>
<dbReference type="GO" id="GO:0051536">
    <property type="term" value="F:iron-sulfur cluster binding"/>
    <property type="evidence" value="ECO:0007669"/>
    <property type="project" value="InterPro"/>
</dbReference>
<dbReference type="SUPFAM" id="SSF46548">
    <property type="entry name" value="alpha-helical ferredoxin"/>
    <property type="match status" value="1"/>
</dbReference>
<dbReference type="Proteomes" id="UP000003303">
    <property type="component" value="Unassembled WGS sequence"/>
</dbReference>
<evidence type="ECO:0000259" key="3">
    <source>
        <dbReference type="Pfam" id="PF14691"/>
    </source>
</evidence>
<feature type="domain" description="FAD/NAD(P)-binding" evidence="2">
    <location>
        <begin position="172"/>
        <end position="477"/>
    </location>
</feature>
<dbReference type="Pfam" id="PF07992">
    <property type="entry name" value="Pyr_redox_2"/>
    <property type="match status" value="1"/>
</dbReference>
<organism evidence="4 5">
    <name type="scientific">Porphyromonas uenonis 60-3</name>
    <dbReference type="NCBI Taxonomy" id="596327"/>
    <lineage>
        <taxon>Bacteria</taxon>
        <taxon>Pseudomonadati</taxon>
        <taxon>Bacteroidota</taxon>
        <taxon>Bacteroidia</taxon>
        <taxon>Bacteroidales</taxon>
        <taxon>Porphyromonadaceae</taxon>
        <taxon>Porphyromonas</taxon>
    </lineage>
</organism>
<dbReference type="InterPro" id="IPR006004">
    <property type="entry name" value="SudA-like"/>
</dbReference>
<dbReference type="RefSeq" id="WP_007364570.1">
    <property type="nucleotide sequence ID" value="NZ_ACLR01000032.1"/>
</dbReference>
<dbReference type="InterPro" id="IPR028261">
    <property type="entry name" value="DPD_II"/>
</dbReference>
<dbReference type="PANTHER" id="PTHR42783">
    <property type="entry name" value="GLUTAMATE SYNTHASE [NADPH] SMALL CHAIN"/>
    <property type="match status" value="1"/>
</dbReference>
<dbReference type="PANTHER" id="PTHR42783:SF3">
    <property type="entry name" value="GLUTAMATE SYNTHASE [NADPH] SMALL CHAIN-RELATED"/>
    <property type="match status" value="1"/>
</dbReference>
<evidence type="ECO:0000313" key="5">
    <source>
        <dbReference type="Proteomes" id="UP000003303"/>
    </source>
</evidence>
<dbReference type="eggNOG" id="COG0493">
    <property type="taxonomic scope" value="Bacteria"/>
</dbReference>
<keyword evidence="4" id="KW-0560">Oxidoreductase</keyword>
<evidence type="ECO:0000256" key="1">
    <source>
        <dbReference type="SAM" id="MobiDB-lite"/>
    </source>
</evidence>
<dbReference type="AlphaFoldDB" id="C2M9I2"/>